<feature type="compositionally biased region" description="Pro residues" evidence="1">
    <location>
        <begin position="211"/>
        <end position="229"/>
    </location>
</feature>
<feature type="compositionally biased region" description="Polar residues" evidence="1">
    <location>
        <begin position="311"/>
        <end position="335"/>
    </location>
</feature>
<keyword evidence="4" id="KW-1185">Reference proteome</keyword>
<comment type="caution">
    <text evidence="3">The sequence shown here is derived from an EMBL/GenBank/DDBJ whole genome shotgun (WGS) entry which is preliminary data.</text>
</comment>
<evidence type="ECO:0000313" key="3">
    <source>
        <dbReference type="EMBL" id="GFQ77688.1"/>
    </source>
</evidence>
<proteinExistence type="predicted"/>
<feature type="region of interest" description="Disordered" evidence="1">
    <location>
        <begin position="306"/>
        <end position="488"/>
    </location>
</feature>
<feature type="compositionally biased region" description="Polar residues" evidence="1">
    <location>
        <begin position="261"/>
        <end position="282"/>
    </location>
</feature>
<gene>
    <name evidence="3" type="primary">WD_0811</name>
    <name evidence="3" type="ORF">TNCT_536361</name>
</gene>
<feature type="compositionally biased region" description="Basic and acidic residues" evidence="1">
    <location>
        <begin position="336"/>
        <end position="354"/>
    </location>
</feature>
<feature type="compositionally biased region" description="Basic and acidic residues" evidence="1">
    <location>
        <begin position="476"/>
        <end position="488"/>
    </location>
</feature>
<feature type="compositionally biased region" description="Pro residues" evidence="1">
    <location>
        <begin position="242"/>
        <end position="253"/>
    </location>
</feature>
<feature type="transmembrane region" description="Helical" evidence="2">
    <location>
        <begin position="121"/>
        <end position="144"/>
    </location>
</feature>
<dbReference type="AlphaFoldDB" id="A0A8X6KP18"/>
<feature type="compositionally biased region" description="Basic and acidic residues" evidence="1">
    <location>
        <begin position="409"/>
        <end position="418"/>
    </location>
</feature>
<sequence length="488" mass="52945">MTYEIKKQQTIDQQILESDIEDPTKFSLNQEYNFAKNDLSNKTDEHESDNRLQNSSDHDSDDSSADRRLTESSDWDSNSSCSSDYSCFLEESSFSMLQEIPLTENEECLIGEFSVSGSGPIAAVPLAIFAVSAVVALISTIYLIRLAVSRADSKKEAGLDGEEFGHIASQEPQKFVCENCTNLENKSNVPAPQSPPVTFGTQPNPSANMLQPPPPLLSSCAPPPSPPMLTPEQLSQASGAVPTPPPPPPPLPPGGLKNWNPAKNNTIGEKSPVGTTQKNTSPAKKLTLLDVRSPMDLNDIQKIKEGLKRLQPNNSIDGQQGSVKGSDAVESNQGTDKNEAYAARIEKNLKERKQSTMNDAQNHPHDIASILARRVAMEVSDSDSDDDRSSASDSEWEDKRSTSTTPQSDGEKRSESPDSGHGSDTTSPSHSVPKTKPPLSPKPVGLKNKPQPSPETKVNNVDPVNNEVPNSPPSSFKDRINFFEFTGR</sequence>
<keyword evidence="2" id="KW-1133">Transmembrane helix</keyword>
<feature type="compositionally biased region" description="Basic and acidic residues" evidence="1">
    <location>
        <begin position="39"/>
        <end position="50"/>
    </location>
</feature>
<organism evidence="3 4">
    <name type="scientific">Trichonephila clavata</name>
    <name type="common">Joro spider</name>
    <name type="synonym">Nephila clavata</name>
    <dbReference type="NCBI Taxonomy" id="2740835"/>
    <lineage>
        <taxon>Eukaryota</taxon>
        <taxon>Metazoa</taxon>
        <taxon>Ecdysozoa</taxon>
        <taxon>Arthropoda</taxon>
        <taxon>Chelicerata</taxon>
        <taxon>Arachnida</taxon>
        <taxon>Araneae</taxon>
        <taxon>Araneomorphae</taxon>
        <taxon>Entelegynae</taxon>
        <taxon>Araneoidea</taxon>
        <taxon>Nephilidae</taxon>
        <taxon>Trichonephila</taxon>
    </lineage>
</organism>
<evidence type="ECO:0000256" key="2">
    <source>
        <dbReference type="SAM" id="Phobius"/>
    </source>
</evidence>
<accession>A0A8X6KP18</accession>
<evidence type="ECO:0000313" key="4">
    <source>
        <dbReference type="Proteomes" id="UP000887116"/>
    </source>
</evidence>
<dbReference type="OrthoDB" id="8373225at2759"/>
<feature type="region of interest" description="Disordered" evidence="1">
    <location>
        <begin position="37"/>
        <end position="81"/>
    </location>
</feature>
<feature type="compositionally biased region" description="Polar residues" evidence="1">
    <location>
        <begin position="422"/>
        <end position="432"/>
    </location>
</feature>
<keyword evidence="2" id="KW-0812">Transmembrane</keyword>
<feature type="compositionally biased region" description="Low complexity" evidence="1">
    <location>
        <begin position="458"/>
        <end position="475"/>
    </location>
</feature>
<dbReference type="Gene3D" id="6.10.280.150">
    <property type="match status" value="1"/>
</dbReference>
<dbReference type="Proteomes" id="UP000887116">
    <property type="component" value="Unassembled WGS sequence"/>
</dbReference>
<feature type="compositionally biased region" description="Polar residues" evidence="1">
    <location>
        <begin position="199"/>
        <end position="209"/>
    </location>
</feature>
<evidence type="ECO:0000256" key="1">
    <source>
        <dbReference type="SAM" id="MobiDB-lite"/>
    </source>
</evidence>
<name>A0A8X6KP18_TRICU</name>
<reference evidence="3" key="1">
    <citation type="submission" date="2020-07" db="EMBL/GenBank/DDBJ databases">
        <title>Multicomponent nature underlies the extraordinary mechanical properties of spider dragline silk.</title>
        <authorList>
            <person name="Kono N."/>
            <person name="Nakamura H."/>
            <person name="Mori M."/>
            <person name="Yoshida Y."/>
            <person name="Ohtoshi R."/>
            <person name="Malay A.D."/>
            <person name="Moran D.A.P."/>
            <person name="Tomita M."/>
            <person name="Numata K."/>
            <person name="Arakawa K."/>
        </authorList>
    </citation>
    <scope>NUCLEOTIDE SEQUENCE</scope>
</reference>
<feature type="region of interest" description="Disordered" evidence="1">
    <location>
        <begin position="187"/>
        <end position="284"/>
    </location>
</feature>
<dbReference type="EMBL" id="BMAO01011915">
    <property type="protein sequence ID" value="GFQ77688.1"/>
    <property type="molecule type" value="Genomic_DNA"/>
</dbReference>
<keyword evidence="2" id="KW-0472">Membrane</keyword>
<protein>
    <submittedName>
        <fullName evidence="3">WH2 domain-containing protein</fullName>
    </submittedName>
</protein>